<feature type="transmembrane region" description="Helical" evidence="1">
    <location>
        <begin position="131"/>
        <end position="155"/>
    </location>
</feature>
<feature type="transmembrane region" description="Helical" evidence="1">
    <location>
        <begin position="90"/>
        <end position="111"/>
    </location>
</feature>
<evidence type="ECO:0000256" key="1">
    <source>
        <dbReference type="SAM" id="Phobius"/>
    </source>
</evidence>
<feature type="transmembrane region" description="Helical" evidence="1">
    <location>
        <begin position="194"/>
        <end position="215"/>
    </location>
</feature>
<feature type="domain" description="Acyltransferase 3" evidence="2">
    <location>
        <begin position="11"/>
        <end position="342"/>
    </location>
</feature>
<dbReference type="PANTHER" id="PTHR23028">
    <property type="entry name" value="ACETYLTRANSFERASE"/>
    <property type="match status" value="1"/>
</dbReference>
<dbReference type="PANTHER" id="PTHR23028:SF53">
    <property type="entry name" value="ACYL_TRANSF_3 DOMAIN-CONTAINING PROTEIN"/>
    <property type="match status" value="1"/>
</dbReference>
<dbReference type="EMBL" id="JAODZM010000077">
    <property type="protein sequence ID" value="MDH0198929.1"/>
    <property type="molecule type" value="Genomic_DNA"/>
</dbReference>
<dbReference type="RefSeq" id="WP_229218274.1">
    <property type="nucleotide sequence ID" value="NZ_JAODZM010000077.1"/>
</dbReference>
<gene>
    <name evidence="3" type="ORF">N7383_25235</name>
</gene>
<dbReference type="Proteomes" id="UP001158360">
    <property type="component" value="Unassembled WGS sequence"/>
</dbReference>
<keyword evidence="1" id="KW-1133">Transmembrane helix</keyword>
<dbReference type="GO" id="GO:0009103">
    <property type="term" value="P:lipopolysaccharide biosynthetic process"/>
    <property type="evidence" value="ECO:0007669"/>
    <property type="project" value="TreeGrafter"/>
</dbReference>
<feature type="transmembrane region" description="Helical" evidence="1">
    <location>
        <begin position="227"/>
        <end position="244"/>
    </location>
</feature>
<proteinExistence type="predicted"/>
<feature type="transmembrane region" description="Helical" evidence="1">
    <location>
        <begin position="162"/>
        <end position="182"/>
    </location>
</feature>
<dbReference type="GO" id="GO:0016020">
    <property type="term" value="C:membrane"/>
    <property type="evidence" value="ECO:0007669"/>
    <property type="project" value="TreeGrafter"/>
</dbReference>
<reference evidence="3" key="1">
    <citation type="submission" date="2022-09" db="EMBL/GenBank/DDBJ databases">
        <title>Intensive care unit water sources are persistently colonized with multi-drug resistant bacteria and are the site of extensive horizontal gene transfer of antibiotic resistance genes.</title>
        <authorList>
            <person name="Diorio-Toth L."/>
        </authorList>
    </citation>
    <scope>NUCLEOTIDE SEQUENCE</scope>
    <source>
        <strain evidence="3">GD04139</strain>
    </source>
</reference>
<dbReference type="GO" id="GO:0016747">
    <property type="term" value="F:acyltransferase activity, transferring groups other than amino-acyl groups"/>
    <property type="evidence" value="ECO:0007669"/>
    <property type="project" value="InterPro"/>
</dbReference>
<sequence>MKGLESKYISRLDHLRFLAASLVVFVHVYSASGGYNGHSSSNLFLKFFLSGNTGVTLFLVISGFIFTVITRAGEERIHYKSFILNRVKRIAPLLVLALVISISLNRATVTFNDVMSAFFLSNMAESPLIKVFGPTWTIAIETQFYLIVPFLLLFLSKNGIKYIVALSLFWVLIRTLLILTYQKNLGEVPEFGHYSYLTMIGRFDQLLIGMIAGYLYIHYKNLFSSKLLLVVSTALVFFAIIRIYKLDAWNSMKPSSALLTYAEATTWALFILSYTCTSIKIPEWIDGFLSKLGEVSYSQYILHVLLIGFVSSYTGWMRLTPDHSLNAILNFIIFLPVVLIFSKISYELIEKPFLQMRKKYI</sequence>
<dbReference type="AlphaFoldDB" id="A0AAW6SEJ8"/>
<name>A0AAW6SEJ8_ENTCL</name>
<accession>A0AAW6SEJ8</accession>
<protein>
    <submittedName>
        <fullName evidence="3">Acyltransferase</fullName>
    </submittedName>
</protein>
<comment type="caution">
    <text evidence="3">The sequence shown here is derived from an EMBL/GenBank/DDBJ whole genome shotgun (WGS) entry which is preliminary data.</text>
</comment>
<dbReference type="InterPro" id="IPR002656">
    <property type="entry name" value="Acyl_transf_3_dom"/>
</dbReference>
<dbReference type="Pfam" id="PF01757">
    <property type="entry name" value="Acyl_transf_3"/>
    <property type="match status" value="1"/>
</dbReference>
<feature type="transmembrane region" description="Helical" evidence="1">
    <location>
        <begin position="328"/>
        <end position="349"/>
    </location>
</feature>
<evidence type="ECO:0000313" key="3">
    <source>
        <dbReference type="EMBL" id="MDH0198929.1"/>
    </source>
</evidence>
<evidence type="ECO:0000259" key="2">
    <source>
        <dbReference type="Pfam" id="PF01757"/>
    </source>
</evidence>
<feature type="transmembrane region" description="Helical" evidence="1">
    <location>
        <begin position="297"/>
        <end position="316"/>
    </location>
</feature>
<organism evidence="3 4">
    <name type="scientific">Enterobacter cloacae</name>
    <dbReference type="NCBI Taxonomy" id="550"/>
    <lineage>
        <taxon>Bacteria</taxon>
        <taxon>Pseudomonadati</taxon>
        <taxon>Pseudomonadota</taxon>
        <taxon>Gammaproteobacteria</taxon>
        <taxon>Enterobacterales</taxon>
        <taxon>Enterobacteriaceae</taxon>
        <taxon>Enterobacter</taxon>
        <taxon>Enterobacter cloacae complex</taxon>
    </lineage>
</organism>
<dbReference type="InterPro" id="IPR050879">
    <property type="entry name" value="Acyltransferase_3"/>
</dbReference>
<keyword evidence="3" id="KW-0012">Acyltransferase</keyword>
<feature type="transmembrane region" description="Helical" evidence="1">
    <location>
        <begin position="43"/>
        <end position="69"/>
    </location>
</feature>
<keyword evidence="1" id="KW-0472">Membrane</keyword>
<feature type="transmembrane region" description="Helical" evidence="1">
    <location>
        <begin position="12"/>
        <end position="31"/>
    </location>
</feature>
<keyword evidence="1" id="KW-0812">Transmembrane</keyword>
<feature type="transmembrane region" description="Helical" evidence="1">
    <location>
        <begin position="256"/>
        <end position="276"/>
    </location>
</feature>
<keyword evidence="3" id="KW-0808">Transferase</keyword>
<evidence type="ECO:0000313" key="4">
    <source>
        <dbReference type="Proteomes" id="UP001158360"/>
    </source>
</evidence>